<keyword evidence="3" id="KW-1185">Reference proteome</keyword>
<sequence>MDSSASSIENDATSSGSSGLTVCESADVIWKKTVPPSTSSSAAPPPGFAMHQVQSQRPDGMRQYGGTFCTSCDGTTAPDYQ</sequence>
<name>A0A816G5A0_ADIRI</name>
<reference evidence="2" key="1">
    <citation type="submission" date="2021-02" db="EMBL/GenBank/DDBJ databases">
        <authorList>
            <person name="Nowell W R."/>
        </authorList>
    </citation>
    <scope>NUCLEOTIDE SEQUENCE</scope>
</reference>
<feature type="region of interest" description="Disordered" evidence="1">
    <location>
        <begin position="34"/>
        <end position="62"/>
    </location>
</feature>
<feature type="region of interest" description="Disordered" evidence="1">
    <location>
        <begin position="1"/>
        <end position="20"/>
    </location>
</feature>
<dbReference type="Proteomes" id="UP000663828">
    <property type="component" value="Unassembled WGS sequence"/>
</dbReference>
<evidence type="ECO:0000313" key="3">
    <source>
        <dbReference type="Proteomes" id="UP000663828"/>
    </source>
</evidence>
<comment type="caution">
    <text evidence="2">The sequence shown here is derived from an EMBL/GenBank/DDBJ whole genome shotgun (WGS) entry which is preliminary data.</text>
</comment>
<protein>
    <submittedName>
        <fullName evidence="2">Uncharacterized protein</fullName>
    </submittedName>
</protein>
<evidence type="ECO:0000256" key="1">
    <source>
        <dbReference type="SAM" id="MobiDB-lite"/>
    </source>
</evidence>
<proteinExistence type="predicted"/>
<accession>A0A816G5A0</accession>
<organism evidence="2 3">
    <name type="scientific">Adineta ricciae</name>
    <name type="common">Rotifer</name>
    <dbReference type="NCBI Taxonomy" id="249248"/>
    <lineage>
        <taxon>Eukaryota</taxon>
        <taxon>Metazoa</taxon>
        <taxon>Spiralia</taxon>
        <taxon>Gnathifera</taxon>
        <taxon>Rotifera</taxon>
        <taxon>Eurotatoria</taxon>
        <taxon>Bdelloidea</taxon>
        <taxon>Adinetida</taxon>
        <taxon>Adinetidae</taxon>
        <taxon>Adineta</taxon>
    </lineage>
</organism>
<gene>
    <name evidence="2" type="ORF">XAT740_LOCUS58374</name>
</gene>
<dbReference type="AlphaFoldDB" id="A0A816G5A0"/>
<evidence type="ECO:0000313" key="2">
    <source>
        <dbReference type="EMBL" id="CAF1669384.1"/>
    </source>
</evidence>
<dbReference type="EMBL" id="CAJNOR010012715">
    <property type="protein sequence ID" value="CAF1669384.1"/>
    <property type="molecule type" value="Genomic_DNA"/>
</dbReference>